<sequence>MPTTWIFGYGSLLLPASRALTIGPHGAAFAARVRGVQREWSTAAPVRGMTAVSLRVAPESDCSGVVFAVSPAQLERLDAREAGYTRFTLTPSAVLDPQTHQPLALPHPGPVMAYVADHPGQPTPECPIAQSYLDVILTACLEEFPHLGEDFAREFIATTRGWNRHWVDDRAAPRYPRRLLEVPHQDTIDRLLAELGCGSFHHRRAEG</sequence>
<evidence type="ECO:0000256" key="1">
    <source>
        <dbReference type="ARBA" id="ARBA00012344"/>
    </source>
</evidence>
<accession>A0A931IY19</accession>
<dbReference type="Gene3D" id="3.10.490.10">
    <property type="entry name" value="Gamma-glutamyl cyclotransferase-like"/>
    <property type="match status" value="1"/>
</dbReference>
<protein>
    <recommendedName>
        <fullName evidence="1">glutathione-specific gamma-glutamylcyclotransferase</fullName>
        <ecNumber evidence="1">4.3.2.7</ecNumber>
    </recommendedName>
</protein>
<dbReference type="GO" id="GO:0061928">
    <property type="term" value="F:glutathione specific gamma-glutamylcyclotransferase activity"/>
    <property type="evidence" value="ECO:0007669"/>
    <property type="project" value="UniProtKB-EC"/>
</dbReference>
<organism evidence="3 4">
    <name type="scientific">Inhella gelatinilytica</name>
    <dbReference type="NCBI Taxonomy" id="2795030"/>
    <lineage>
        <taxon>Bacteria</taxon>
        <taxon>Pseudomonadati</taxon>
        <taxon>Pseudomonadota</taxon>
        <taxon>Betaproteobacteria</taxon>
        <taxon>Burkholderiales</taxon>
        <taxon>Sphaerotilaceae</taxon>
        <taxon>Inhella</taxon>
    </lineage>
</organism>
<dbReference type="CDD" id="cd06661">
    <property type="entry name" value="GGCT_like"/>
    <property type="match status" value="1"/>
</dbReference>
<proteinExistence type="predicted"/>
<dbReference type="SUPFAM" id="SSF110857">
    <property type="entry name" value="Gamma-glutamyl cyclotransferase-like"/>
    <property type="match status" value="1"/>
</dbReference>
<dbReference type="InterPro" id="IPR036568">
    <property type="entry name" value="GGCT-like_sf"/>
</dbReference>
<reference evidence="3" key="1">
    <citation type="submission" date="2020-12" db="EMBL/GenBank/DDBJ databases">
        <title>The genome sequence of Inhella sp. 4Y17.</title>
        <authorList>
            <person name="Liu Y."/>
        </authorList>
    </citation>
    <scope>NUCLEOTIDE SEQUENCE</scope>
    <source>
        <strain evidence="3">4Y10</strain>
    </source>
</reference>
<evidence type="ECO:0000313" key="3">
    <source>
        <dbReference type="EMBL" id="MBH9552718.1"/>
    </source>
</evidence>
<dbReference type="Pfam" id="PF04752">
    <property type="entry name" value="ChaC"/>
    <property type="match status" value="1"/>
</dbReference>
<comment type="caution">
    <text evidence="3">The sequence shown here is derived from an EMBL/GenBank/DDBJ whole genome shotgun (WGS) entry which is preliminary data.</text>
</comment>
<dbReference type="Proteomes" id="UP000620139">
    <property type="component" value="Unassembled WGS sequence"/>
</dbReference>
<keyword evidence="2" id="KW-0456">Lyase</keyword>
<dbReference type="EC" id="4.3.2.7" evidence="1"/>
<evidence type="ECO:0000313" key="4">
    <source>
        <dbReference type="Proteomes" id="UP000620139"/>
    </source>
</evidence>
<dbReference type="EMBL" id="JAEDAL010000002">
    <property type="protein sequence ID" value="MBH9552718.1"/>
    <property type="molecule type" value="Genomic_DNA"/>
</dbReference>
<keyword evidence="4" id="KW-1185">Reference proteome</keyword>
<dbReference type="GO" id="GO:0006751">
    <property type="term" value="P:glutathione catabolic process"/>
    <property type="evidence" value="ECO:0007669"/>
    <property type="project" value="InterPro"/>
</dbReference>
<gene>
    <name evidence="3" type="ORF">I7X43_07610</name>
</gene>
<dbReference type="RefSeq" id="WP_198100305.1">
    <property type="nucleotide sequence ID" value="NZ_JAEDAL010000002.1"/>
</dbReference>
<dbReference type="AlphaFoldDB" id="A0A931IY19"/>
<dbReference type="InterPro" id="IPR006840">
    <property type="entry name" value="ChaC"/>
</dbReference>
<dbReference type="InterPro" id="IPR013024">
    <property type="entry name" value="GGCT-like"/>
</dbReference>
<name>A0A931IY19_9BURK</name>
<evidence type="ECO:0000256" key="2">
    <source>
        <dbReference type="ARBA" id="ARBA00023239"/>
    </source>
</evidence>